<dbReference type="Proteomes" id="UP000279673">
    <property type="component" value="Unassembled WGS sequence"/>
</dbReference>
<evidence type="ECO:0000313" key="2">
    <source>
        <dbReference type="EMBL" id="RLL71758.1"/>
    </source>
</evidence>
<dbReference type="RefSeq" id="WP_121531122.1">
    <property type="nucleotide sequence ID" value="NZ_RCHI01000003.1"/>
</dbReference>
<gene>
    <name evidence="2" type="ORF">DYS74_03865</name>
</gene>
<name>A0A421BTY6_9RHOB</name>
<evidence type="ECO:0000259" key="1">
    <source>
        <dbReference type="PROSITE" id="PS50206"/>
    </source>
</evidence>
<organism evidence="2 3">
    <name type="scientific">Paenirhodobacter hankyongi</name>
    <dbReference type="NCBI Taxonomy" id="2294033"/>
    <lineage>
        <taxon>Bacteria</taxon>
        <taxon>Pseudomonadati</taxon>
        <taxon>Pseudomonadota</taxon>
        <taxon>Alphaproteobacteria</taxon>
        <taxon>Rhodobacterales</taxon>
        <taxon>Rhodobacter group</taxon>
        <taxon>Paenirhodobacter</taxon>
    </lineage>
</organism>
<accession>A0A421BTY6</accession>
<comment type="caution">
    <text evidence="2">The sequence shown here is derived from an EMBL/GenBank/DDBJ whole genome shotgun (WGS) entry which is preliminary data.</text>
</comment>
<dbReference type="InterPro" id="IPR036873">
    <property type="entry name" value="Rhodanese-like_dom_sf"/>
</dbReference>
<protein>
    <submittedName>
        <fullName evidence="2">Rhodanese-like domain-containing protein</fullName>
    </submittedName>
</protein>
<dbReference type="PANTHER" id="PTHR43031">
    <property type="entry name" value="FAD-DEPENDENT OXIDOREDUCTASE"/>
    <property type="match status" value="1"/>
</dbReference>
<feature type="domain" description="Rhodanese" evidence="1">
    <location>
        <begin position="24"/>
        <end position="114"/>
    </location>
</feature>
<proteinExistence type="predicted"/>
<dbReference type="Pfam" id="PF00581">
    <property type="entry name" value="Rhodanese"/>
    <property type="match status" value="1"/>
</dbReference>
<dbReference type="SUPFAM" id="SSF52821">
    <property type="entry name" value="Rhodanese/Cell cycle control phosphatase"/>
    <property type="match status" value="1"/>
</dbReference>
<keyword evidence="3" id="KW-1185">Reference proteome</keyword>
<dbReference type="Gene3D" id="3.40.250.10">
    <property type="entry name" value="Rhodanese-like domain"/>
    <property type="match status" value="1"/>
</dbReference>
<sequence>MSDTMVKDLPEVRVACPTTSHRMLGEGALLIDLRVPEAVAKLGFGGCDLRAIPFAEFEDRWTEIPRDRALILVGDSGTQARKAAYFLMYQGFETVAVMEPGLARWIARGFPVTGDPAALAEASAACCSGAGCCCG</sequence>
<dbReference type="SMART" id="SM00450">
    <property type="entry name" value="RHOD"/>
    <property type="match status" value="1"/>
</dbReference>
<dbReference type="PROSITE" id="PS50206">
    <property type="entry name" value="RHODANESE_3"/>
    <property type="match status" value="1"/>
</dbReference>
<evidence type="ECO:0000313" key="3">
    <source>
        <dbReference type="Proteomes" id="UP000279673"/>
    </source>
</evidence>
<reference evidence="2 3" key="1">
    <citation type="submission" date="2018-10" db="EMBL/GenBank/DDBJ databases">
        <title>Rhodobacter sp . BO-81.</title>
        <authorList>
            <person name="Im W.T."/>
        </authorList>
    </citation>
    <scope>NUCLEOTIDE SEQUENCE [LARGE SCALE GENOMIC DNA]</scope>
    <source>
        <strain evidence="2 3">BO-81</strain>
    </source>
</reference>
<dbReference type="AlphaFoldDB" id="A0A421BTY6"/>
<dbReference type="InterPro" id="IPR001763">
    <property type="entry name" value="Rhodanese-like_dom"/>
</dbReference>
<dbReference type="PANTHER" id="PTHR43031:SF1">
    <property type="entry name" value="PYRIDINE NUCLEOTIDE-DISULPHIDE OXIDOREDUCTASE"/>
    <property type="match status" value="1"/>
</dbReference>
<dbReference type="InterPro" id="IPR050229">
    <property type="entry name" value="GlpE_sulfurtransferase"/>
</dbReference>
<dbReference type="EMBL" id="RCHI01000003">
    <property type="protein sequence ID" value="RLL71758.1"/>
    <property type="molecule type" value="Genomic_DNA"/>
</dbReference>